<name>A0A1E5NZX4_9ACTN</name>
<dbReference type="Pfam" id="PF13460">
    <property type="entry name" value="NAD_binding_10"/>
    <property type="match status" value="1"/>
</dbReference>
<dbReference type="EMBL" id="MEHK01000002">
    <property type="protein sequence ID" value="OEJ22363.1"/>
    <property type="molecule type" value="Genomic_DNA"/>
</dbReference>
<dbReference type="PANTHER" id="PTHR43162">
    <property type="match status" value="1"/>
</dbReference>
<dbReference type="InterPro" id="IPR051604">
    <property type="entry name" value="Ergot_Alk_Oxidoreductase"/>
</dbReference>
<dbReference type="STRING" id="36818.BGK67_32925"/>
<dbReference type="OrthoDB" id="116343at2"/>
<gene>
    <name evidence="2" type="ORF">BGK67_32925</name>
</gene>
<keyword evidence="3" id="KW-1185">Reference proteome</keyword>
<dbReference type="InterPro" id="IPR036291">
    <property type="entry name" value="NAD(P)-bd_dom_sf"/>
</dbReference>
<evidence type="ECO:0000259" key="1">
    <source>
        <dbReference type="Pfam" id="PF13460"/>
    </source>
</evidence>
<dbReference type="PANTHER" id="PTHR43162:SF1">
    <property type="entry name" value="PRESTALK A DIFFERENTIATION PROTEIN A"/>
    <property type="match status" value="1"/>
</dbReference>
<organism evidence="2 3">
    <name type="scientific">Streptomyces subrutilus</name>
    <dbReference type="NCBI Taxonomy" id="36818"/>
    <lineage>
        <taxon>Bacteria</taxon>
        <taxon>Bacillati</taxon>
        <taxon>Actinomycetota</taxon>
        <taxon>Actinomycetes</taxon>
        <taxon>Kitasatosporales</taxon>
        <taxon>Streptomycetaceae</taxon>
        <taxon>Streptomyces</taxon>
    </lineage>
</organism>
<dbReference type="AlphaFoldDB" id="A0A1E5NZX4"/>
<dbReference type="SUPFAM" id="SSF51735">
    <property type="entry name" value="NAD(P)-binding Rossmann-fold domains"/>
    <property type="match status" value="1"/>
</dbReference>
<reference evidence="2 3" key="1">
    <citation type="submission" date="2016-08" db="EMBL/GenBank/DDBJ databases">
        <title>The complete genome of Streptomyces subrutilus 10-1-1.</title>
        <authorList>
            <person name="Chen X."/>
        </authorList>
    </citation>
    <scope>NUCLEOTIDE SEQUENCE [LARGE SCALE GENOMIC DNA]</scope>
    <source>
        <strain evidence="2 3">10-1-1</strain>
    </source>
</reference>
<dbReference type="Gene3D" id="3.40.50.720">
    <property type="entry name" value="NAD(P)-binding Rossmann-like Domain"/>
    <property type="match status" value="1"/>
</dbReference>
<sequence>MTVLVTGATGSVGRHVVGRLVSAGVPVRALTRTPATAGLPDGVEVFEGDLERPETVRAALAGVERLYLFPVPETAREVVAAAKEAGVRRIVVLSSSSVLDTSGDNHSGEHHRAVERAVEESGIEWTFVRPDEFATNVLWKWAHSIRTEDVVRAPYGNAPRVLIHEADVAAVAAAALLEDGHAGQAYVLTGPEAVTQADQVAQIAQAIGRPVAFQEITPDQARHFMGQAMPAPVVEMVLGYLADAVANPPVPVDTVEKVTGRPALTFARWAADHAADFAPLAQEAAA</sequence>
<proteinExistence type="predicted"/>
<dbReference type="InterPro" id="IPR016040">
    <property type="entry name" value="NAD(P)-bd_dom"/>
</dbReference>
<comment type="caution">
    <text evidence="2">The sequence shown here is derived from an EMBL/GenBank/DDBJ whole genome shotgun (WGS) entry which is preliminary data.</text>
</comment>
<evidence type="ECO:0000313" key="3">
    <source>
        <dbReference type="Proteomes" id="UP000095705"/>
    </source>
</evidence>
<feature type="domain" description="NAD(P)-binding" evidence="1">
    <location>
        <begin position="7"/>
        <end position="178"/>
    </location>
</feature>
<protein>
    <submittedName>
        <fullName evidence="2">NAD-dependent epimerase</fullName>
    </submittedName>
</protein>
<dbReference type="RefSeq" id="WP_069924413.1">
    <property type="nucleotide sequence ID" value="NZ_MEHK01000002.1"/>
</dbReference>
<dbReference type="Proteomes" id="UP000095705">
    <property type="component" value="Unassembled WGS sequence"/>
</dbReference>
<accession>A0A1E5NZX4</accession>
<evidence type="ECO:0000313" key="2">
    <source>
        <dbReference type="EMBL" id="OEJ22363.1"/>
    </source>
</evidence>